<evidence type="ECO:0000313" key="3">
    <source>
        <dbReference type="EMBL" id="TFZ81725.1"/>
    </source>
</evidence>
<comment type="caution">
    <text evidence="3">The sequence shown here is derived from an EMBL/GenBank/DDBJ whole genome shotgun (WGS) entry which is preliminary data.</text>
</comment>
<dbReference type="NCBIfam" id="TIGR00369">
    <property type="entry name" value="unchar_dom_1"/>
    <property type="match status" value="1"/>
</dbReference>
<dbReference type="CDD" id="cd03443">
    <property type="entry name" value="PaaI_thioesterase"/>
    <property type="match status" value="2"/>
</dbReference>
<dbReference type="AlphaFoldDB" id="A0A4Z0F8B9"/>
<dbReference type="InterPro" id="IPR003736">
    <property type="entry name" value="PAAI_dom"/>
</dbReference>
<protein>
    <submittedName>
        <fullName evidence="3">PaaI family thioesterase</fullName>
    </submittedName>
</protein>
<dbReference type="PANTHER" id="PTHR21660">
    <property type="entry name" value="THIOESTERASE SUPERFAMILY MEMBER-RELATED"/>
    <property type="match status" value="1"/>
</dbReference>
<dbReference type="PANTHER" id="PTHR21660:SF1">
    <property type="entry name" value="ACYL-COENZYME A THIOESTERASE 13"/>
    <property type="match status" value="1"/>
</dbReference>
<dbReference type="Gene3D" id="3.10.129.10">
    <property type="entry name" value="Hotdog Thioesterase"/>
    <property type="match status" value="2"/>
</dbReference>
<feature type="domain" description="Acyl-CoA thioesterase-like N-terminal HotDog" evidence="2">
    <location>
        <begin position="51"/>
        <end position="137"/>
    </location>
</feature>
<keyword evidence="1" id="KW-0378">Hydrolase</keyword>
<sequence>MERTSQSVSDQLAEAYAQDGWARFLGVELNPGDGAERLRLPYDTRLLNADGGVVHGGILASLLLDAARLEVATAWGNATDLAGVRPLDGQIVYLRPAREVDVVASAQLLRAGRTLAFVASETRDPQGQLIAQGQWVFARSDDESVDAGPLPETPSLAGSWSGEVDAGRMGALLETNMKKRLPGLTLCEMGAGRCVIEVANTPEMRDASGALSAGVQLLTCDNVGVFASFGLNARITRMSTAALKLTFVAPPRDEALIVVGTSLGKAGPLIANQSRVYGRETGRLYAFGTVTLAT</sequence>
<dbReference type="InterPro" id="IPR039298">
    <property type="entry name" value="ACOT13"/>
</dbReference>
<dbReference type="RefSeq" id="WP_135282494.1">
    <property type="nucleotide sequence ID" value="NZ_SRIO01000016.1"/>
</dbReference>
<evidence type="ECO:0000256" key="1">
    <source>
        <dbReference type="ARBA" id="ARBA00022801"/>
    </source>
</evidence>
<dbReference type="InterPro" id="IPR049449">
    <property type="entry name" value="TesB_ACOT8-like_N"/>
</dbReference>
<dbReference type="SUPFAM" id="SSF54637">
    <property type="entry name" value="Thioesterase/thiol ester dehydrase-isomerase"/>
    <property type="match status" value="2"/>
</dbReference>
<reference evidence="3 4" key="1">
    <citation type="journal article" date="2019" name="ISME J.">
        <title>Candidatus Macondimonas diazotrophica, a novel gammaproteobacterial genus dominating crude-oil-contaminated coastal sediments.</title>
        <authorList>
            <person name="Karthikeyan S."/>
            <person name="Konstantinidis K."/>
        </authorList>
    </citation>
    <scope>NUCLEOTIDE SEQUENCE [LARGE SCALE GENOMIC DNA]</scope>
    <source>
        <strain evidence="3 4">KTK01</strain>
    </source>
</reference>
<name>A0A4Z0F8B9_9GAMM</name>
<evidence type="ECO:0000313" key="4">
    <source>
        <dbReference type="Proteomes" id="UP000297890"/>
    </source>
</evidence>
<dbReference type="EMBL" id="SRIO01000016">
    <property type="protein sequence ID" value="TFZ81725.1"/>
    <property type="molecule type" value="Genomic_DNA"/>
</dbReference>
<proteinExistence type="predicted"/>
<organism evidence="3 4">
    <name type="scientific">Candidatus Macondimonas diazotrophica</name>
    <dbReference type="NCBI Taxonomy" id="2305248"/>
    <lineage>
        <taxon>Bacteria</taxon>
        <taxon>Pseudomonadati</taxon>
        <taxon>Pseudomonadota</taxon>
        <taxon>Gammaproteobacteria</taxon>
        <taxon>Chromatiales</taxon>
        <taxon>Ectothiorhodospiraceae</taxon>
        <taxon>Candidatus Macondimonas</taxon>
    </lineage>
</organism>
<dbReference type="InterPro" id="IPR029069">
    <property type="entry name" value="HotDog_dom_sf"/>
</dbReference>
<dbReference type="OrthoDB" id="3477511at2"/>
<dbReference type="Pfam" id="PF13622">
    <property type="entry name" value="4HBT_3"/>
    <property type="match status" value="1"/>
</dbReference>
<accession>A0A4Z0F8B9</accession>
<evidence type="ECO:0000259" key="2">
    <source>
        <dbReference type="Pfam" id="PF13622"/>
    </source>
</evidence>
<gene>
    <name evidence="3" type="ORF">E4680_11150</name>
</gene>
<dbReference type="Proteomes" id="UP000297890">
    <property type="component" value="Unassembled WGS sequence"/>
</dbReference>
<keyword evidence="4" id="KW-1185">Reference proteome</keyword>
<dbReference type="GO" id="GO:0047617">
    <property type="term" value="F:fatty acyl-CoA hydrolase activity"/>
    <property type="evidence" value="ECO:0007669"/>
    <property type="project" value="InterPro"/>
</dbReference>